<evidence type="ECO:0000256" key="1">
    <source>
        <dbReference type="SAM" id="MobiDB-lite"/>
    </source>
</evidence>
<dbReference type="Proteomes" id="UP000002630">
    <property type="component" value="Linkage Group LG18"/>
</dbReference>
<feature type="region of interest" description="Disordered" evidence="1">
    <location>
        <begin position="1"/>
        <end position="63"/>
    </location>
</feature>
<evidence type="ECO:0000313" key="3">
    <source>
        <dbReference type="Proteomes" id="UP000002630"/>
    </source>
</evidence>
<feature type="region of interest" description="Disordered" evidence="1">
    <location>
        <begin position="152"/>
        <end position="332"/>
    </location>
</feature>
<feature type="compositionally biased region" description="Gly residues" evidence="1">
    <location>
        <begin position="105"/>
        <end position="117"/>
    </location>
</feature>
<dbReference type="EMBL" id="FN648262">
    <property type="protein sequence ID" value="CBN79087.1"/>
    <property type="molecule type" value="Genomic_DNA"/>
</dbReference>
<organism evidence="2 3">
    <name type="scientific">Ectocarpus siliculosus</name>
    <name type="common">Brown alga</name>
    <name type="synonym">Conferva siliculosa</name>
    <dbReference type="NCBI Taxonomy" id="2880"/>
    <lineage>
        <taxon>Eukaryota</taxon>
        <taxon>Sar</taxon>
        <taxon>Stramenopiles</taxon>
        <taxon>Ochrophyta</taxon>
        <taxon>PX clade</taxon>
        <taxon>Phaeophyceae</taxon>
        <taxon>Ectocarpales</taxon>
        <taxon>Ectocarpaceae</taxon>
        <taxon>Ectocarpus</taxon>
    </lineage>
</organism>
<feature type="compositionally biased region" description="Basic and acidic residues" evidence="1">
    <location>
        <begin position="15"/>
        <end position="30"/>
    </location>
</feature>
<keyword evidence="3" id="KW-1185">Reference proteome</keyword>
<dbReference type="AlphaFoldDB" id="D8LGR7"/>
<dbReference type="OMA" id="CHHISLA"/>
<evidence type="ECO:0000313" key="2">
    <source>
        <dbReference type="EMBL" id="CBN79087.1"/>
    </source>
</evidence>
<dbReference type="InParanoid" id="D8LGR7"/>
<feature type="region of interest" description="Disordered" evidence="1">
    <location>
        <begin position="90"/>
        <end position="117"/>
    </location>
</feature>
<protein>
    <submittedName>
        <fullName evidence="2">Uncharacterized protein</fullName>
    </submittedName>
</protein>
<name>D8LGR7_ECTSI</name>
<feature type="compositionally biased region" description="Gly residues" evidence="1">
    <location>
        <begin position="318"/>
        <end position="332"/>
    </location>
</feature>
<dbReference type="EMBL" id="FN649743">
    <property type="protein sequence ID" value="CBN79087.1"/>
    <property type="molecule type" value="Genomic_DNA"/>
</dbReference>
<reference evidence="2 3" key="1">
    <citation type="journal article" date="2010" name="Nature">
        <title>The Ectocarpus genome and the independent evolution of multicellularity in brown algae.</title>
        <authorList>
            <person name="Cock J.M."/>
            <person name="Sterck L."/>
            <person name="Rouze P."/>
            <person name="Scornet D."/>
            <person name="Allen A.E."/>
            <person name="Amoutzias G."/>
            <person name="Anthouard V."/>
            <person name="Artiguenave F."/>
            <person name="Aury J.M."/>
            <person name="Badger J.H."/>
            <person name="Beszteri B."/>
            <person name="Billiau K."/>
            <person name="Bonnet E."/>
            <person name="Bothwell J.H."/>
            <person name="Bowler C."/>
            <person name="Boyen C."/>
            <person name="Brownlee C."/>
            <person name="Carrano C.J."/>
            <person name="Charrier B."/>
            <person name="Cho G.Y."/>
            <person name="Coelho S.M."/>
            <person name="Collen J."/>
            <person name="Corre E."/>
            <person name="Da Silva C."/>
            <person name="Delage L."/>
            <person name="Delaroque N."/>
            <person name="Dittami S.M."/>
            <person name="Doulbeau S."/>
            <person name="Elias M."/>
            <person name="Farnham G."/>
            <person name="Gachon C.M."/>
            <person name="Gschloessl B."/>
            <person name="Heesch S."/>
            <person name="Jabbari K."/>
            <person name="Jubin C."/>
            <person name="Kawai H."/>
            <person name="Kimura K."/>
            <person name="Kloareg B."/>
            <person name="Kupper F.C."/>
            <person name="Lang D."/>
            <person name="Le Bail A."/>
            <person name="Leblanc C."/>
            <person name="Lerouge P."/>
            <person name="Lohr M."/>
            <person name="Lopez P.J."/>
            <person name="Martens C."/>
            <person name="Maumus F."/>
            <person name="Michel G."/>
            <person name="Miranda-Saavedra D."/>
            <person name="Morales J."/>
            <person name="Moreau H."/>
            <person name="Motomura T."/>
            <person name="Nagasato C."/>
            <person name="Napoli C.A."/>
            <person name="Nelson D.R."/>
            <person name="Nyvall-Collen P."/>
            <person name="Peters A.F."/>
            <person name="Pommier C."/>
            <person name="Potin P."/>
            <person name="Poulain J."/>
            <person name="Quesneville H."/>
            <person name="Read B."/>
            <person name="Rensing S.A."/>
            <person name="Ritter A."/>
            <person name="Rousvoal S."/>
            <person name="Samanta M."/>
            <person name="Samson G."/>
            <person name="Schroeder D.C."/>
            <person name="Segurens B."/>
            <person name="Strittmatter M."/>
            <person name="Tonon T."/>
            <person name="Tregear J.W."/>
            <person name="Valentin K."/>
            <person name="von Dassow P."/>
            <person name="Yamagishi T."/>
            <person name="Van de Peer Y."/>
            <person name="Wincker P."/>
        </authorList>
    </citation>
    <scope>NUCLEOTIDE SEQUENCE [LARGE SCALE GENOMIC DNA]</scope>
    <source>
        <strain evidence="3">Ec32 / CCAP1310/4</strain>
    </source>
</reference>
<proteinExistence type="predicted"/>
<accession>D8LGR7</accession>
<gene>
    <name evidence="2" type="ORF">Esi_0176_0038</name>
</gene>
<sequence length="470" mass="48034">MSSELRQKAYTRRASQHDDLEESRSLHEQFRSSMFSASKADRLNARTTISGGAGGAGSSCDSSESTTAARIDAAIKAAMAHDATRGANTFNRLNLTPEGSAASLGGPGRGGGGGGGAPYPRMGGGDYYRDSGSGSGYAGAYRTYNPGSASGGGDSTGYMNRPPAADDSVATGSVSHRSMSGGSGSGGGGGGGRVSGGVGAAAMDPFFHRVPGGGSGGSGGGGRVTAPHHHQQQTRAIWEPRANVPPAPRPAWQPDPSVEAEEPEDTSSSASSGGGDARLAKLHPQPSRDFQEHHQADSMGAIAPPERPQDMPPVRTDGGSGGDALDHMGGGGAGVALTPAGYDEPLELPDGCHHISLAKFLEVMTGPGLRVRKHHRAGKGSSGLRVLRYNAEGDSLTWDSHKILGAAQHVLPMSDVENVSMQPGKRVVLMCVGGKDSYAVFEAANDDAAAVLYVGLERLRERTQSGVDAV</sequence>
<feature type="compositionally biased region" description="Gly residues" evidence="1">
    <location>
        <begin position="181"/>
        <end position="199"/>
    </location>
</feature>
<feature type="compositionally biased region" description="Gly residues" evidence="1">
    <location>
        <begin position="211"/>
        <end position="223"/>
    </location>
</feature>
<dbReference type="OrthoDB" id="10665342at2759"/>
<feature type="compositionally biased region" description="Pro residues" evidence="1">
    <location>
        <begin position="243"/>
        <end position="253"/>
    </location>
</feature>